<organism evidence="1 2">
    <name type="scientific">Aureococcus anophagefferens</name>
    <name type="common">Harmful bloom alga</name>
    <dbReference type="NCBI Taxonomy" id="44056"/>
    <lineage>
        <taxon>Eukaryota</taxon>
        <taxon>Sar</taxon>
        <taxon>Stramenopiles</taxon>
        <taxon>Ochrophyta</taxon>
        <taxon>Pelagophyceae</taxon>
        <taxon>Pelagomonadales</taxon>
        <taxon>Pelagomonadaceae</taxon>
        <taxon>Aureococcus</taxon>
    </lineage>
</organism>
<reference evidence="1 2" key="1">
    <citation type="submission" date="2024-03" db="EMBL/GenBank/DDBJ databases">
        <title>Aureococcus anophagefferens CCMP1851 and Kratosvirus quantuckense: Draft genome of a second virus-susceptible host strain in the model system.</title>
        <authorList>
            <person name="Chase E."/>
            <person name="Truchon A.R."/>
            <person name="Schepens W."/>
            <person name="Wilhelm S.W."/>
        </authorList>
    </citation>
    <scope>NUCLEOTIDE SEQUENCE [LARGE SCALE GENOMIC DNA]</scope>
    <source>
        <strain evidence="1 2">CCMP1851</strain>
    </source>
</reference>
<dbReference type="InterPro" id="IPR036188">
    <property type="entry name" value="FAD/NAD-bd_sf"/>
</dbReference>
<gene>
    <name evidence="1" type="primary">LCYB</name>
    <name evidence="1" type="ORF">SO694_00027337</name>
</gene>
<accession>A0ABR1FUW7</accession>
<evidence type="ECO:0000313" key="1">
    <source>
        <dbReference type="EMBL" id="KAK7239155.1"/>
    </source>
</evidence>
<evidence type="ECO:0000313" key="2">
    <source>
        <dbReference type="Proteomes" id="UP001363151"/>
    </source>
</evidence>
<dbReference type="Gene3D" id="3.50.50.60">
    <property type="entry name" value="FAD/NAD(P)-binding domain"/>
    <property type="match status" value="1"/>
</dbReference>
<proteinExistence type="predicted"/>
<sequence length="287" mass="31058">MGFARSAGDCSVRWMRAVRGVALAAACCRAFVLPTKPRHPSLSRAAARDAPENDVYDVVICGAGPSGLSLASACARRDLSVCVVDPALDKPWPNNYGVWIDEVEPLGYGDCCDAVWRESSVVFEDAGAGDLANVTLRRPYGRVDRIALKRRLVDECGPSTVFVSEGARRVDHRDDAPSEVSLDGGSSVRGLAVVDATGFKRKFVEHAAAFDPGLQVTYGALLDVPGGHPFPLDKLVLMDYRDGYLGDDAAAVKRNERFPSFMYVMPLSERKIFFEETILASRGAGKE</sequence>
<dbReference type="Proteomes" id="UP001363151">
    <property type="component" value="Unassembled WGS sequence"/>
</dbReference>
<dbReference type="PANTHER" id="PTHR39757:SF5">
    <property type="entry name" value="OS02G0190600 PROTEIN"/>
    <property type="match status" value="1"/>
</dbReference>
<dbReference type="PANTHER" id="PTHR39757">
    <property type="match status" value="1"/>
</dbReference>
<comment type="caution">
    <text evidence="1">The sequence shown here is derived from an EMBL/GenBank/DDBJ whole genome shotgun (WGS) entry which is preliminary data.</text>
</comment>
<dbReference type="EMBL" id="JBBJCI010000226">
    <property type="protein sequence ID" value="KAK7239155.1"/>
    <property type="molecule type" value="Genomic_DNA"/>
</dbReference>
<keyword evidence="2" id="KW-1185">Reference proteome</keyword>
<name>A0ABR1FUW7_AURAN</name>
<dbReference type="Pfam" id="PF05834">
    <property type="entry name" value="Lycopene_cycl"/>
    <property type="match status" value="1"/>
</dbReference>
<dbReference type="SUPFAM" id="SSF51905">
    <property type="entry name" value="FAD/NAD(P)-binding domain"/>
    <property type="match status" value="1"/>
</dbReference>
<protein>
    <submittedName>
        <fullName evidence="1">Lycopene beta-cyclase</fullName>
    </submittedName>
</protein>